<reference evidence="1 2" key="1">
    <citation type="submission" date="2020-08" db="EMBL/GenBank/DDBJ databases">
        <title>Genomic Encyclopedia of Type Strains, Phase IV (KMG-IV): sequencing the most valuable type-strain genomes for metagenomic binning, comparative biology and taxonomic classification.</title>
        <authorList>
            <person name="Goeker M."/>
        </authorList>
    </citation>
    <scope>NUCLEOTIDE SEQUENCE [LARGE SCALE GENOMIC DNA]</scope>
    <source>
        <strain evidence="1 2">DSM 103733</strain>
    </source>
</reference>
<dbReference type="EMBL" id="JACHEK010000004">
    <property type="protein sequence ID" value="MBB6144441.1"/>
    <property type="molecule type" value="Genomic_DNA"/>
</dbReference>
<protein>
    <submittedName>
        <fullName evidence="1">Uncharacterized protein</fullName>
    </submittedName>
</protein>
<gene>
    <name evidence="1" type="ORF">HNQ77_002393</name>
</gene>
<organism evidence="1 2">
    <name type="scientific">Silvibacterium bohemicum</name>
    <dbReference type="NCBI Taxonomy" id="1577686"/>
    <lineage>
        <taxon>Bacteria</taxon>
        <taxon>Pseudomonadati</taxon>
        <taxon>Acidobacteriota</taxon>
        <taxon>Terriglobia</taxon>
        <taxon>Terriglobales</taxon>
        <taxon>Acidobacteriaceae</taxon>
        <taxon>Silvibacterium</taxon>
    </lineage>
</organism>
<dbReference type="Proteomes" id="UP000538666">
    <property type="component" value="Unassembled WGS sequence"/>
</dbReference>
<proteinExistence type="predicted"/>
<comment type="caution">
    <text evidence="1">The sequence shown here is derived from an EMBL/GenBank/DDBJ whole genome shotgun (WGS) entry which is preliminary data.</text>
</comment>
<evidence type="ECO:0000313" key="1">
    <source>
        <dbReference type="EMBL" id="MBB6144441.1"/>
    </source>
</evidence>
<name>A0A841JZQ0_9BACT</name>
<accession>A0A841JZQ0</accession>
<evidence type="ECO:0000313" key="2">
    <source>
        <dbReference type="Proteomes" id="UP000538666"/>
    </source>
</evidence>
<sequence length="46" mass="5254">MNSSMDVLAYGMECNGSICSDTGMIPRASDRVMRADWEEHYEHSRN</sequence>
<dbReference type="AlphaFoldDB" id="A0A841JZQ0"/>
<keyword evidence="2" id="KW-1185">Reference proteome</keyword>